<keyword evidence="3" id="KW-1185">Reference proteome</keyword>
<dbReference type="Gene3D" id="1.10.443.10">
    <property type="entry name" value="Intergrase catalytic core"/>
    <property type="match status" value="1"/>
</dbReference>
<accession>A0ABS2BY66</accession>
<dbReference type="Proteomes" id="UP000745663">
    <property type="component" value="Unassembled WGS sequence"/>
</dbReference>
<name>A0ABS2BY66_9PSED</name>
<protein>
    <recommendedName>
        <fullName evidence="4">Site-specific integrase</fullName>
    </recommendedName>
</protein>
<dbReference type="RefSeq" id="WP_203584503.1">
    <property type="nucleotide sequence ID" value="NZ_JACOPV010000008.1"/>
</dbReference>
<dbReference type="InterPro" id="IPR011010">
    <property type="entry name" value="DNA_brk_join_enz"/>
</dbReference>
<sequence length="572" mass="65832">MTEQTTDFELKGLAYGTHESPYALKALLYLGGADTPKNKLDASIQAGLITPRIAERREVVSLMFEYFSGQIARGLSQRTIEKRIILIRFFFAWADGKNIDIDPSNFAETYVEWAESLLHRVNVVKDLKIMTAYRTAKDVDLVYRKIFGVRSGPIKLTRLSAPRDTKKVLGTQADKQNLEILFTFGRILICISEALTKEAISGPLPLIITFENGTTLEEWSGFPRPDRFQNIENVKRSRTDKQRILDTALRRQNDTSLQTRHPLINLRIEAELLIFISQTGLNLAQAFKLKRGKFRFQTDNDGTEVYREYKKRKLGDAEFRIFKEYRPLFTLYLEWLNSIFPEEEERLFPFVSKYQIKASHKAPTFQAITRRCKELNVKYCGPTTLRGARVNWLVRQNHDPTIAAAMSQHTVKTLLRTYERPHHQAAAAQISRYHRERDPFVAAPAPGACSGEEGIGVHIVTAPLNAPLSDCRSAAGCLFCEYHRDVDSLDHIWALMTYRTLKVREVDRFRPLNGFPYDHPALLVVNRITEKMGLFESSSEQRSQWVDECNNRMLEEKYHPMFDGLIQLMELS</sequence>
<proteinExistence type="predicted"/>
<dbReference type="SUPFAM" id="SSF56349">
    <property type="entry name" value="DNA breaking-rejoining enzymes"/>
    <property type="match status" value="1"/>
</dbReference>
<evidence type="ECO:0008006" key="4">
    <source>
        <dbReference type="Google" id="ProtNLM"/>
    </source>
</evidence>
<gene>
    <name evidence="2" type="ORF">H8F21_13415</name>
</gene>
<dbReference type="InterPro" id="IPR013762">
    <property type="entry name" value="Integrase-like_cat_sf"/>
</dbReference>
<evidence type="ECO:0000256" key="1">
    <source>
        <dbReference type="ARBA" id="ARBA00023172"/>
    </source>
</evidence>
<reference evidence="2 3" key="1">
    <citation type="submission" date="2020-08" db="EMBL/GenBank/DDBJ databases">
        <title>Description of novel Pseudomonas species.</title>
        <authorList>
            <person name="Duman M."/>
            <person name="Mulet M."/>
            <person name="Altun S."/>
            <person name="Saticioglu I.B."/>
            <person name="Lalucat J."/>
            <person name="Garcia-Valdes E."/>
        </authorList>
    </citation>
    <scope>NUCLEOTIDE SEQUENCE [LARGE SCALE GENOMIC DNA]</scope>
    <source>
        <strain evidence="2 3">P66</strain>
    </source>
</reference>
<keyword evidence="1" id="KW-0233">DNA recombination</keyword>
<evidence type="ECO:0000313" key="2">
    <source>
        <dbReference type="EMBL" id="MBM5458562.1"/>
    </source>
</evidence>
<evidence type="ECO:0000313" key="3">
    <source>
        <dbReference type="Proteomes" id="UP000745663"/>
    </source>
</evidence>
<dbReference type="EMBL" id="JACOPV010000008">
    <property type="protein sequence ID" value="MBM5458562.1"/>
    <property type="molecule type" value="Genomic_DNA"/>
</dbReference>
<comment type="caution">
    <text evidence="2">The sequence shown here is derived from an EMBL/GenBank/DDBJ whole genome shotgun (WGS) entry which is preliminary data.</text>
</comment>
<organism evidence="2 3">
    <name type="scientific">Pseudomonas arcuscaelestis</name>
    <dbReference type="NCBI Taxonomy" id="2710591"/>
    <lineage>
        <taxon>Bacteria</taxon>
        <taxon>Pseudomonadati</taxon>
        <taxon>Pseudomonadota</taxon>
        <taxon>Gammaproteobacteria</taxon>
        <taxon>Pseudomonadales</taxon>
        <taxon>Pseudomonadaceae</taxon>
        <taxon>Pseudomonas</taxon>
    </lineage>
</organism>